<keyword evidence="1" id="KW-0812">Transmembrane</keyword>
<evidence type="ECO:0000313" key="4">
    <source>
        <dbReference type="Proteomes" id="UP001362999"/>
    </source>
</evidence>
<accession>A0AAW0DCF1</accession>
<keyword evidence="3" id="KW-0808">Transferase</keyword>
<dbReference type="AlphaFoldDB" id="A0AAW0DCF1"/>
<dbReference type="InterPro" id="IPR011009">
    <property type="entry name" value="Kinase-like_dom_sf"/>
</dbReference>
<dbReference type="InterPro" id="IPR002575">
    <property type="entry name" value="Aminoglycoside_PTrfase"/>
</dbReference>
<dbReference type="EMBL" id="JAWWNJ010000008">
    <property type="protein sequence ID" value="KAK7050331.1"/>
    <property type="molecule type" value="Genomic_DNA"/>
</dbReference>
<proteinExistence type="predicted"/>
<dbReference type="Gene3D" id="3.90.1200.10">
    <property type="match status" value="1"/>
</dbReference>
<dbReference type="SUPFAM" id="SSF56112">
    <property type="entry name" value="Protein kinase-like (PK-like)"/>
    <property type="match status" value="1"/>
</dbReference>
<evidence type="ECO:0000256" key="1">
    <source>
        <dbReference type="SAM" id="Phobius"/>
    </source>
</evidence>
<comment type="caution">
    <text evidence="3">The sequence shown here is derived from an EMBL/GenBank/DDBJ whole genome shotgun (WGS) entry which is preliminary data.</text>
</comment>
<organism evidence="3 4">
    <name type="scientific">Favolaschia claudopus</name>
    <dbReference type="NCBI Taxonomy" id="2862362"/>
    <lineage>
        <taxon>Eukaryota</taxon>
        <taxon>Fungi</taxon>
        <taxon>Dikarya</taxon>
        <taxon>Basidiomycota</taxon>
        <taxon>Agaricomycotina</taxon>
        <taxon>Agaricomycetes</taxon>
        <taxon>Agaricomycetidae</taxon>
        <taxon>Agaricales</taxon>
        <taxon>Marasmiineae</taxon>
        <taxon>Mycenaceae</taxon>
        <taxon>Favolaschia</taxon>
    </lineage>
</organism>
<dbReference type="PANTHER" id="PTHR23020:SF41">
    <property type="entry name" value="AMINOGLYCOSIDE PHOSPHOTRANSFERASE DOMAIN-CONTAINING PROTEIN"/>
    <property type="match status" value="1"/>
</dbReference>
<keyword evidence="1" id="KW-1133">Transmembrane helix</keyword>
<dbReference type="PANTHER" id="PTHR23020">
    <property type="entry name" value="UNCHARACTERIZED NUCLEAR HORMONE RECEPTOR-RELATED"/>
    <property type="match status" value="1"/>
</dbReference>
<keyword evidence="3" id="KW-0418">Kinase</keyword>
<sequence>MPLPYIRLVSLVIITVSIIAIFAMPSTEELKQAAADFLHSKGLQLVSFQVIQLLWAGYGYICRIQAIPTTLTTPQNKPISLILKHITPPPTSGTLTESHPRRLLSYQVEQSFYATLAPLMPPDIPIASCMSCNDSTTGSNTMLLLTDLKETYSIPGELHAELSSPQVYAALDWLAGFHAFWWGRVSDFDRASLCRPPLEHLRQHSGDRDLRCENVWLNGGYTYFATRRDEFRDLLQDETSEWAEALSAPIAGQASVAELVTHVLAPAKDRHNVSPYETLIHGDVKSENLFTTTNGTTAAFYDFQYVGLGLGVTDLAKLFTCSVPPAMLANRSSRGEDERGGREAIAKYEWAVFVRHWETAVVDWLRFQASWGFGGNKEWLEGRERAIIRDGGWRG</sequence>
<dbReference type="Pfam" id="PF01636">
    <property type="entry name" value="APH"/>
    <property type="match status" value="1"/>
</dbReference>
<gene>
    <name evidence="3" type="ORF">R3P38DRAFT_2863485</name>
</gene>
<dbReference type="Proteomes" id="UP001362999">
    <property type="component" value="Unassembled WGS sequence"/>
</dbReference>
<name>A0AAW0DCF1_9AGAR</name>
<reference evidence="3 4" key="1">
    <citation type="journal article" date="2024" name="J Genomics">
        <title>Draft genome sequencing and assembly of Favolaschia claudopus CIRM-BRFM 2984 isolated from oak limbs.</title>
        <authorList>
            <person name="Navarro D."/>
            <person name="Drula E."/>
            <person name="Chaduli D."/>
            <person name="Cazenave R."/>
            <person name="Ahrendt S."/>
            <person name="Wang J."/>
            <person name="Lipzen A."/>
            <person name="Daum C."/>
            <person name="Barry K."/>
            <person name="Grigoriev I.V."/>
            <person name="Favel A."/>
            <person name="Rosso M.N."/>
            <person name="Martin F."/>
        </authorList>
    </citation>
    <scope>NUCLEOTIDE SEQUENCE [LARGE SCALE GENOMIC DNA]</scope>
    <source>
        <strain evidence="3 4">CIRM-BRFM 2984</strain>
    </source>
</reference>
<protein>
    <submittedName>
        <fullName evidence="3">Kinase-like domain-containing protein</fullName>
    </submittedName>
</protein>
<feature type="transmembrane region" description="Helical" evidence="1">
    <location>
        <begin position="6"/>
        <end position="24"/>
    </location>
</feature>
<keyword evidence="1" id="KW-0472">Membrane</keyword>
<evidence type="ECO:0000313" key="3">
    <source>
        <dbReference type="EMBL" id="KAK7050331.1"/>
    </source>
</evidence>
<feature type="domain" description="Aminoglycoside phosphotransferase" evidence="2">
    <location>
        <begin position="141"/>
        <end position="336"/>
    </location>
</feature>
<dbReference type="InterPro" id="IPR052961">
    <property type="entry name" value="Oxido-Kinase-like_Enzymes"/>
</dbReference>
<evidence type="ECO:0000259" key="2">
    <source>
        <dbReference type="Pfam" id="PF01636"/>
    </source>
</evidence>
<dbReference type="GO" id="GO:0016301">
    <property type="term" value="F:kinase activity"/>
    <property type="evidence" value="ECO:0007669"/>
    <property type="project" value="UniProtKB-KW"/>
</dbReference>
<keyword evidence="4" id="KW-1185">Reference proteome</keyword>